<evidence type="ECO:0000256" key="1">
    <source>
        <dbReference type="ARBA" id="ARBA00001913"/>
    </source>
</evidence>
<reference evidence="8 9" key="1">
    <citation type="journal article" date="2015" name="Microbes Environ.">
        <title>Distribution and evolution of nitrogen fixation genes in the phylum bacteroidetes.</title>
        <authorList>
            <person name="Inoue J."/>
            <person name="Oshima K."/>
            <person name="Suda W."/>
            <person name="Sakamoto M."/>
            <person name="Iino T."/>
            <person name="Noda S."/>
            <person name="Hongoh Y."/>
            <person name="Hattori M."/>
            <person name="Ohkuma M."/>
        </authorList>
    </citation>
    <scope>NUCLEOTIDE SEQUENCE [LARGE SCALE GENOMIC DNA]</scope>
    <source>
        <strain evidence="8">JCM 15548</strain>
    </source>
</reference>
<evidence type="ECO:0000256" key="2">
    <source>
        <dbReference type="ARBA" id="ARBA00011245"/>
    </source>
</evidence>
<dbReference type="Gene3D" id="2.70.98.10">
    <property type="match status" value="1"/>
</dbReference>
<dbReference type="GO" id="GO:0000224">
    <property type="term" value="F:peptide-N4-(N-acetyl-beta-glucosaminyl)asparagine amidase activity"/>
    <property type="evidence" value="ECO:0007669"/>
    <property type="project" value="TreeGrafter"/>
</dbReference>
<evidence type="ECO:0000259" key="7">
    <source>
        <dbReference type="Pfam" id="PF17678"/>
    </source>
</evidence>
<feature type="region of interest" description="Disordered" evidence="4">
    <location>
        <begin position="732"/>
        <end position="752"/>
    </location>
</feature>
<dbReference type="PROSITE" id="PS51257">
    <property type="entry name" value="PROKAR_LIPOPROTEIN"/>
    <property type="match status" value="1"/>
</dbReference>
<dbReference type="InterPro" id="IPR012939">
    <property type="entry name" value="Glyco_hydro_92"/>
</dbReference>
<dbReference type="STRING" id="1236989.JCM15548_12069"/>
<feature type="chain" id="PRO_5002428725" evidence="5">
    <location>
        <begin position="26"/>
        <end position="752"/>
    </location>
</feature>
<dbReference type="GO" id="GO:0030246">
    <property type="term" value="F:carbohydrate binding"/>
    <property type="evidence" value="ECO:0007669"/>
    <property type="project" value="InterPro"/>
</dbReference>
<protein>
    <submittedName>
        <fullName evidence="8">Alpha-1,2-mannosidase</fullName>
    </submittedName>
</protein>
<evidence type="ECO:0000256" key="5">
    <source>
        <dbReference type="SAM" id="SignalP"/>
    </source>
</evidence>
<dbReference type="PANTHER" id="PTHR12143">
    <property type="entry name" value="PEPTIDE N-GLYCANASE PNGASE -RELATED"/>
    <property type="match status" value="1"/>
</dbReference>
<dbReference type="InterPro" id="IPR008928">
    <property type="entry name" value="6-hairpin_glycosidase_sf"/>
</dbReference>
<evidence type="ECO:0000313" key="8">
    <source>
        <dbReference type="EMBL" id="GAO29840.1"/>
    </source>
</evidence>
<dbReference type="Gene3D" id="3.30.2080.10">
    <property type="entry name" value="GH92 mannosidase domain"/>
    <property type="match status" value="1"/>
</dbReference>
<dbReference type="GO" id="GO:0006516">
    <property type="term" value="P:glycoprotein catabolic process"/>
    <property type="evidence" value="ECO:0007669"/>
    <property type="project" value="TreeGrafter"/>
</dbReference>
<comment type="subunit">
    <text evidence="2">Monomer.</text>
</comment>
<gene>
    <name evidence="8" type="ORF">JCM15548_12069</name>
</gene>
<keyword evidence="5" id="KW-0732">Signal</keyword>
<dbReference type="Pfam" id="PF17678">
    <property type="entry name" value="Glyco_hydro_92N"/>
    <property type="match status" value="1"/>
</dbReference>
<feature type="signal peptide" evidence="5">
    <location>
        <begin position="1"/>
        <end position="25"/>
    </location>
</feature>
<keyword evidence="9" id="KW-1185">Reference proteome</keyword>
<evidence type="ECO:0000256" key="4">
    <source>
        <dbReference type="SAM" id="MobiDB-lite"/>
    </source>
</evidence>
<keyword evidence="3" id="KW-0106">Calcium</keyword>
<dbReference type="InterPro" id="IPR041371">
    <property type="entry name" value="GH92_N"/>
</dbReference>
<dbReference type="AlphaFoldDB" id="A0A0E9LY90"/>
<dbReference type="FunFam" id="1.20.1050.60:FF:000001">
    <property type="entry name" value="Putative alpha-1,2-mannosidase"/>
    <property type="match status" value="1"/>
</dbReference>
<feature type="compositionally biased region" description="Basic and acidic residues" evidence="4">
    <location>
        <begin position="741"/>
        <end position="752"/>
    </location>
</feature>
<dbReference type="SUPFAM" id="SSF48208">
    <property type="entry name" value="Six-hairpin glycosidases"/>
    <property type="match status" value="1"/>
</dbReference>
<comment type="caution">
    <text evidence="8">The sequence shown here is derived from an EMBL/GenBank/DDBJ whole genome shotgun (WGS) entry which is preliminary data.</text>
</comment>
<sequence>MNRDKTIIGSLLTLTILLLSACGQGKTVKDFNPLQYVDPHIGSGGHGHVFVGASAPFGMVQPGPTNPTQGWDWCSGYHYSDSILSGFTHTHLSGTGIGDLCDILIMPISDQYQPEKESIWYQNWTTKFSHADEMIQPGYYKVVLKEIDVDAELTATQRVGLHKYNFKQKGNSRLIIDMITGTGWDRFTDGAIEQQGPSSINGYRYSTGWANDQRVYYHMEFSKPIASIEYIKNETLTSRHNTKNQTAIITFEGPGELLVKVALSPTSTEDAYKNMGAELDHWDFNTVLTDVQNAWNKELSKIKISTDDLSVQRIFYTGLYHTMIAPSLYNNSDRSYLGTDKQVHTDPGYDNYTVFSLWDTYRALHPLFTITQSERITDMIQSMLAIYQQQGKLPVWHLMGCETNTMVGYHAVPVIVDAYFKGYRDYDVQLAYEAIKASAMRDESGLSFHKNLTYIPAEKEIESVAKAMEYAIDDWCIAQMAKDLGHEEDYSYFMKRAAAYQLYYDEETRFMRGQLSNGEWRTPFSPFHSSHRDDDYCEGNAWQYLWLVPQDVEGLIALLGGEVSFTTKLDSLFTIDSTLEGEASPDITGLIGQYAHGNEPSHHVAYLYAYAGEQWKTAEKTREVLKTMYHDAPDGLSGNEDCGQMSAWYVLSAMGMYPVNPAAGIYVLGSPAVDSAEIMVDKGQTFRITARNNSSENIYIQSVTLNGQAYSKSYIKHSDIMQGGALVFEMGPQPNKQFGSKPEDRPQSKIYH</sequence>
<dbReference type="Proteomes" id="UP000032900">
    <property type="component" value="Unassembled WGS sequence"/>
</dbReference>
<dbReference type="Pfam" id="PF07971">
    <property type="entry name" value="Glyco_hydro_92"/>
    <property type="match status" value="1"/>
</dbReference>
<organism evidence="8 9">
    <name type="scientific">Geofilum rubicundum JCM 15548</name>
    <dbReference type="NCBI Taxonomy" id="1236989"/>
    <lineage>
        <taxon>Bacteria</taxon>
        <taxon>Pseudomonadati</taxon>
        <taxon>Bacteroidota</taxon>
        <taxon>Bacteroidia</taxon>
        <taxon>Marinilabiliales</taxon>
        <taxon>Marinilabiliaceae</taxon>
        <taxon>Geofilum</taxon>
    </lineage>
</organism>
<dbReference type="FunFam" id="3.30.2080.10:FF:000001">
    <property type="entry name" value="Alpha-1,2-mannosidase subfamily"/>
    <property type="match status" value="1"/>
</dbReference>
<dbReference type="InterPro" id="IPR005887">
    <property type="entry name" value="GH92_a_mannosidase_put"/>
</dbReference>
<dbReference type="GO" id="GO:0005829">
    <property type="term" value="C:cytosol"/>
    <property type="evidence" value="ECO:0007669"/>
    <property type="project" value="TreeGrafter"/>
</dbReference>
<feature type="domain" description="Glycosyl hydrolase family 92 N-terminal" evidence="7">
    <location>
        <begin position="36"/>
        <end position="264"/>
    </location>
</feature>
<dbReference type="PANTHER" id="PTHR12143:SF39">
    <property type="entry name" value="SECRETED PROTEIN"/>
    <property type="match status" value="1"/>
</dbReference>
<name>A0A0E9LY90_9BACT</name>
<evidence type="ECO:0000259" key="6">
    <source>
        <dbReference type="Pfam" id="PF07971"/>
    </source>
</evidence>
<dbReference type="Gene3D" id="1.20.1610.10">
    <property type="entry name" value="alpha-1,2-mannosidases domains"/>
    <property type="match status" value="1"/>
</dbReference>
<evidence type="ECO:0000256" key="3">
    <source>
        <dbReference type="ARBA" id="ARBA00022837"/>
    </source>
</evidence>
<feature type="domain" description="Glycosyl hydrolase family 92" evidence="6">
    <location>
        <begin position="271"/>
        <end position="732"/>
    </location>
</feature>
<dbReference type="GO" id="GO:0005975">
    <property type="term" value="P:carbohydrate metabolic process"/>
    <property type="evidence" value="ECO:0007669"/>
    <property type="project" value="InterPro"/>
</dbReference>
<dbReference type="EMBL" id="BAZW01000014">
    <property type="protein sequence ID" value="GAO29840.1"/>
    <property type="molecule type" value="Genomic_DNA"/>
</dbReference>
<proteinExistence type="predicted"/>
<dbReference type="InterPro" id="IPR050883">
    <property type="entry name" value="PNGase"/>
</dbReference>
<dbReference type="InterPro" id="IPR014718">
    <property type="entry name" value="GH-type_carb-bd"/>
</dbReference>
<dbReference type="NCBIfam" id="TIGR01180">
    <property type="entry name" value="aman2_put"/>
    <property type="match status" value="1"/>
</dbReference>
<accession>A0A0E9LY90</accession>
<dbReference type="Gene3D" id="1.20.1050.60">
    <property type="entry name" value="alpha-1,2-mannosidase"/>
    <property type="match status" value="1"/>
</dbReference>
<evidence type="ECO:0000313" key="9">
    <source>
        <dbReference type="Proteomes" id="UP000032900"/>
    </source>
</evidence>
<comment type="cofactor">
    <cofactor evidence="1">
        <name>Ca(2+)</name>
        <dbReference type="ChEBI" id="CHEBI:29108"/>
    </cofactor>
</comment>
<dbReference type="RefSeq" id="WP_062124434.1">
    <property type="nucleotide sequence ID" value="NZ_BAZW01000014.1"/>
</dbReference>